<dbReference type="EMBL" id="JAVDXU010000003">
    <property type="protein sequence ID" value="MDR7271632.1"/>
    <property type="molecule type" value="Genomic_DNA"/>
</dbReference>
<evidence type="ECO:0000313" key="3">
    <source>
        <dbReference type="Proteomes" id="UP001180453"/>
    </source>
</evidence>
<keyword evidence="1" id="KW-0732">Signal</keyword>
<dbReference type="Proteomes" id="UP001180453">
    <property type="component" value="Unassembled WGS sequence"/>
</dbReference>
<accession>A0ABU1YS06</accession>
<gene>
    <name evidence="2" type="ORF">J2X20_004300</name>
</gene>
<feature type="chain" id="PRO_5046904262" evidence="1">
    <location>
        <begin position="26"/>
        <end position="700"/>
    </location>
</feature>
<keyword evidence="3" id="KW-1185">Reference proteome</keyword>
<sequence>MRPSPRGVHWALALLVLLAPAIAIAGPQARPDAVVVAGNACPANGAFGGMPIHAVDVRTPLDFLPWISADLERARALAERLRGQPYSASQVTAVWNQIAALPFANLDVEARVGGRVLPVMVGCTPQGLELVFFVYAIKASMSVAPTWESRQRETAAPEGQSGQEALRQGMRLQPRLGYRPGEGAGAGAAALYNRRGAGADAYWRSVAIDAYASDRLRDLALALEGARDRVDGFWAHIAWRLGYADQSVPAKSVSRLGQSNLEAQALAQTHALGSSALALRLGAAFDAGQHRSRGQDDPAAGLLADQRYQSLKLMAGTTARLARQSWAASYAVEFGAGSGGAGLDWVKQIVDIAHEGRWPVADHRSLSLETRLTLGHLREQGLVPHGARFFAGGREQLFSGGEEWQIRAAPLLRSLATNALAGSPASPGYRRFSALSVTAALPVFNLPLVPAEAYGNAQVREALNGQLDSAVGGLAADNRTMLPTYRQAIAELPKVQQILAALDSAVVAAQPPAGSDAFAACKGQLAQAQDEVGQVLQESSLSQLGLFTELLPGEDTANTLGQVVALCVDGFNAGPRSLQITQQGAALRAAVAQLVRWFAAADPKLAERDARREIEPVRHIVDTLMDEINAIAVSPLLMLDAVNLGPRLSGPRNRLALGTGLRVTLVDSVDLSLGYMANLRRQAGEARGAFFLTMQFKDPF</sequence>
<evidence type="ECO:0000313" key="2">
    <source>
        <dbReference type="EMBL" id="MDR7271632.1"/>
    </source>
</evidence>
<feature type="signal peptide" evidence="1">
    <location>
        <begin position="1"/>
        <end position="25"/>
    </location>
</feature>
<comment type="caution">
    <text evidence="2">The sequence shown here is derived from an EMBL/GenBank/DDBJ whole genome shotgun (WGS) entry which is preliminary data.</text>
</comment>
<proteinExistence type="predicted"/>
<reference evidence="2 3" key="1">
    <citation type="submission" date="2023-07" db="EMBL/GenBank/DDBJ databases">
        <title>Sorghum-associated microbial communities from plants grown in Nebraska, USA.</title>
        <authorList>
            <person name="Schachtman D."/>
        </authorList>
    </citation>
    <scope>NUCLEOTIDE SEQUENCE [LARGE SCALE GENOMIC DNA]</scope>
    <source>
        <strain evidence="2 3">BE314</strain>
    </source>
</reference>
<dbReference type="RefSeq" id="WP_310269196.1">
    <property type="nucleotide sequence ID" value="NZ_JAVDXU010000003.1"/>
</dbReference>
<name>A0ABU1YS06_ROSSA</name>
<organism evidence="2 3">
    <name type="scientific">Roseateles saccharophilus</name>
    <name type="common">Pseudomonas saccharophila</name>
    <dbReference type="NCBI Taxonomy" id="304"/>
    <lineage>
        <taxon>Bacteria</taxon>
        <taxon>Pseudomonadati</taxon>
        <taxon>Pseudomonadota</taxon>
        <taxon>Betaproteobacteria</taxon>
        <taxon>Burkholderiales</taxon>
        <taxon>Sphaerotilaceae</taxon>
        <taxon>Roseateles</taxon>
    </lineage>
</organism>
<evidence type="ECO:0000256" key="1">
    <source>
        <dbReference type="SAM" id="SignalP"/>
    </source>
</evidence>
<protein>
    <submittedName>
        <fullName evidence="2">Uncharacterized protein</fullName>
    </submittedName>
</protein>